<dbReference type="SUPFAM" id="SSF52540">
    <property type="entry name" value="P-loop containing nucleoside triphosphate hydrolases"/>
    <property type="match status" value="1"/>
</dbReference>
<dbReference type="GO" id="GO:0005524">
    <property type="term" value="F:ATP binding"/>
    <property type="evidence" value="ECO:0007669"/>
    <property type="project" value="InterPro"/>
</dbReference>
<evidence type="ECO:0000313" key="2">
    <source>
        <dbReference type="EMBL" id="AFJ24769.1"/>
    </source>
</evidence>
<accession>I1ZIB5</accession>
<name>I1ZIB5_SCHMD</name>
<dbReference type="Gene3D" id="3.40.50.300">
    <property type="entry name" value="P-loop containing nucleotide triphosphate hydrolases"/>
    <property type="match status" value="1"/>
</dbReference>
<dbReference type="GO" id="GO:0005634">
    <property type="term" value="C:nucleus"/>
    <property type="evidence" value="ECO:0007669"/>
    <property type="project" value="TreeGrafter"/>
</dbReference>
<dbReference type="AlphaFoldDB" id="I1ZIB5"/>
<dbReference type="Pfam" id="PF00004">
    <property type="entry name" value="AAA"/>
    <property type="match status" value="1"/>
</dbReference>
<dbReference type="OrthoDB" id="9996895at2759"/>
<feature type="domain" description="ATPase AAA-type core" evidence="1">
    <location>
        <begin position="156"/>
        <end position="202"/>
    </location>
</feature>
<dbReference type="InterPro" id="IPR003959">
    <property type="entry name" value="ATPase_AAA_core"/>
</dbReference>
<protein>
    <submittedName>
        <fullName evidence="2">ATPase family AAA domain containing protein 5</fullName>
    </submittedName>
</protein>
<sequence>FEIASENCDFNSENIPKLIIRRKRKNTEITHNKKNECLISNRVTTEITKLSNIVISEHIARCSKFSKFIDCNYFFENFISKINFDDKVCWNNLYSPKTADSFLASNFRNISKFKNWLESWNQSPKSSKHETNDSDFENDDFIVKNSKSKVPPTICILYGCRGVGKSSLVYAISSETNYTVFETNCSSRRTGKDILSKLENAANNQQIKFTPAKSPKLSKKILSEEYNRYFAPTSKKLKLDETLKYQNCRLDNRSLFLFDDMDVVMDEDKGLFKAICSLVEKRPIILTVSDSIELKKIISQLGKHSYIKIQIEQSPITDIAVYLQLILLSRGLVVQHGDMLQWMLSTCSVLDLRSCLNNLQFASVNRYLDFKPKLEFLYWDHYKIKNLSLNFALDNEDFNSSNNKKLACKKAIYNLSSHLTSLVEIDSQIPFSNRRQNVTEQRDSTIDLHCLSQYDSSRSLLSDINETLVTMYNKNLHESMNDFEKDFLLSSPTLEFSKVRNPKSVPSRKQIEFRNRITDSLNVRSVVSGAADRMDRWDFVRAMATLEHNRKSNFTQRRFTHYFDRIHLQIQESDLKYLTTPFKNNSF</sequence>
<dbReference type="GO" id="GO:0003677">
    <property type="term" value="F:DNA binding"/>
    <property type="evidence" value="ECO:0007669"/>
    <property type="project" value="TreeGrafter"/>
</dbReference>
<dbReference type="EMBL" id="JX010526">
    <property type="protein sequence ID" value="AFJ24769.1"/>
    <property type="molecule type" value="mRNA"/>
</dbReference>
<organism evidence="2">
    <name type="scientific">Schmidtea mediterranea</name>
    <name type="common">Freshwater planarian flatworm</name>
    <dbReference type="NCBI Taxonomy" id="79327"/>
    <lineage>
        <taxon>Eukaryota</taxon>
        <taxon>Metazoa</taxon>
        <taxon>Spiralia</taxon>
        <taxon>Lophotrochozoa</taxon>
        <taxon>Platyhelminthes</taxon>
        <taxon>Rhabditophora</taxon>
        <taxon>Seriata</taxon>
        <taxon>Tricladida</taxon>
        <taxon>Continenticola</taxon>
        <taxon>Geoplanoidea</taxon>
        <taxon>Dugesiidae</taxon>
        <taxon>Schmidtea</taxon>
    </lineage>
</organism>
<dbReference type="GO" id="GO:0016887">
    <property type="term" value="F:ATP hydrolysis activity"/>
    <property type="evidence" value="ECO:0007669"/>
    <property type="project" value="InterPro"/>
</dbReference>
<dbReference type="PANTHER" id="PTHR23389:SF21">
    <property type="entry name" value="ATPASE FAMILY AAA DOMAIN-CONTAINING PROTEIN 5"/>
    <property type="match status" value="1"/>
</dbReference>
<dbReference type="GO" id="GO:0061860">
    <property type="term" value="F:DNA clamp unloader activity"/>
    <property type="evidence" value="ECO:0007669"/>
    <property type="project" value="TreeGrafter"/>
</dbReference>
<dbReference type="PANTHER" id="PTHR23389">
    <property type="entry name" value="CHROMOSOME TRANSMISSION FIDELITY FACTOR 18"/>
    <property type="match status" value="1"/>
</dbReference>
<reference evidence="2" key="1">
    <citation type="journal article" date="2012" name="Genes Dev.">
        <title>A molecular wound response program associated with regeneration initiation in planarians.</title>
        <authorList>
            <person name="Wenemoser D."/>
            <person name="Lapan S.W."/>
            <person name="Wilkinson A.W."/>
            <person name="Bell G.W."/>
            <person name="Reddien P.W."/>
        </authorList>
    </citation>
    <scope>NUCLEOTIDE SEQUENCE</scope>
</reference>
<evidence type="ECO:0000259" key="1">
    <source>
        <dbReference type="Pfam" id="PF00004"/>
    </source>
</evidence>
<dbReference type="InterPro" id="IPR027417">
    <property type="entry name" value="P-loop_NTPase"/>
</dbReference>
<proteinExistence type="evidence at transcript level"/>
<feature type="non-terminal residue" evidence="2">
    <location>
        <position position="1"/>
    </location>
</feature>